<name>A0A0M0JR96_9EUKA</name>
<accession>A0A0M0JR96</accession>
<keyword evidence="2" id="KW-0812">Transmembrane</keyword>
<keyword evidence="2" id="KW-1133">Transmembrane helix</keyword>
<comment type="caution">
    <text evidence="3">The sequence shown here is derived from an EMBL/GenBank/DDBJ whole genome shotgun (WGS) entry which is preliminary data.</text>
</comment>
<feature type="transmembrane region" description="Helical" evidence="2">
    <location>
        <begin position="21"/>
        <end position="45"/>
    </location>
</feature>
<evidence type="ECO:0000256" key="2">
    <source>
        <dbReference type="SAM" id="Phobius"/>
    </source>
</evidence>
<keyword evidence="2" id="KW-0472">Membrane</keyword>
<reference evidence="4" key="1">
    <citation type="journal article" date="2015" name="PLoS Genet.">
        <title>Genome Sequence and Transcriptome Analyses of Chrysochromulina tobin: Metabolic Tools for Enhanced Algal Fitness in the Prominent Order Prymnesiales (Haptophyceae).</title>
        <authorList>
            <person name="Hovde B.T."/>
            <person name="Deodato C.R."/>
            <person name="Hunsperger H.M."/>
            <person name="Ryken S.A."/>
            <person name="Yost W."/>
            <person name="Jha R.K."/>
            <person name="Patterson J."/>
            <person name="Monnat R.J. Jr."/>
            <person name="Barlow S.B."/>
            <person name="Starkenburg S.R."/>
            <person name="Cattolico R.A."/>
        </authorList>
    </citation>
    <scope>NUCLEOTIDE SEQUENCE</scope>
    <source>
        <strain evidence="4">CCMP291</strain>
    </source>
</reference>
<evidence type="ECO:0000256" key="1">
    <source>
        <dbReference type="SAM" id="MobiDB-lite"/>
    </source>
</evidence>
<keyword evidence="4" id="KW-1185">Reference proteome</keyword>
<organism evidence="3 4">
    <name type="scientific">Chrysochromulina tobinii</name>
    <dbReference type="NCBI Taxonomy" id="1460289"/>
    <lineage>
        <taxon>Eukaryota</taxon>
        <taxon>Haptista</taxon>
        <taxon>Haptophyta</taxon>
        <taxon>Prymnesiophyceae</taxon>
        <taxon>Prymnesiales</taxon>
        <taxon>Chrysochromulinaceae</taxon>
        <taxon>Chrysochromulina</taxon>
    </lineage>
</organism>
<protein>
    <submittedName>
        <fullName evidence="3">Uncharacterized protein</fullName>
    </submittedName>
</protein>
<dbReference type="Proteomes" id="UP000037460">
    <property type="component" value="Unassembled WGS sequence"/>
</dbReference>
<evidence type="ECO:0000313" key="3">
    <source>
        <dbReference type="EMBL" id="KOO28778.1"/>
    </source>
</evidence>
<feature type="compositionally biased region" description="Basic and acidic residues" evidence="1">
    <location>
        <begin position="126"/>
        <end position="140"/>
    </location>
</feature>
<evidence type="ECO:0000313" key="4">
    <source>
        <dbReference type="Proteomes" id="UP000037460"/>
    </source>
</evidence>
<proteinExistence type="predicted"/>
<gene>
    <name evidence="3" type="ORF">Ctob_005561</name>
</gene>
<dbReference type="AlphaFoldDB" id="A0A0M0JR96"/>
<sequence>MPEALQSYVGDLTVVQFLFDWFPLLLVTILPVICIPFVALGICGTEIEQGGDLKMGVRRILKGGMLAVRADIRMHRESIHTVMLKKAGFKKGGPRWMQPTSSALESGLARSRVTAACRGSPPSGGKSKDQSKGKAEEKAIKTGNARFY</sequence>
<dbReference type="EMBL" id="JWZX01002515">
    <property type="protein sequence ID" value="KOO28778.1"/>
    <property type="molecule type" value="Genomic_DNA"/>
</dbReference>
<feature type="region of interest" description="Disordered" evidence="1">
    <location>
        <begin position="115"/>
        <end position="148"/>
    </location>
</feature>